<dbReference type="GO" id="GO:0016020">
    <property type="term" value="C:membrane"/>
    <property type="evidence" value="ECO:0007669"/>
    <property type="project" value="UniProtKB-SubCell"/>
</dbReference>
<feature type="domain" description="AMP-binding enzyme C-terminal" evidence="16">
    <location>
        <begin position="449"/>
        <end position="524"/>
    </location>
</feature>
<evidence type="ECO:0000313" key="18">
    <source>
        <dbReference type="Proteomes" id="UP000252100"/>
    </source>
</evidence>
<dbReference type="Gene3D" id="3.40.50.12780">
    <property type="entry name" value="N-terminal domain of ligase-like"/>
    <property type="match status" value="1"/>
</dbReference>
<evidence type="ECO:0000313" key="17">
    <source>
        <dbReference type="EMBL" id="AXF55367.1"/>
    </source>
</evidence>
<comment type="pathway">
    <text evidence="3">Lipid metabolism; fatty acid beta-oxidation.</text>
</comment>
<dbReference type="GO" id="GO:0004467">
    <property type="term" value="F:long-chain fatty acid-CoA ligase activity"/>
    <property type="evidence" value="ECO:0007669"/>
    <property type="project" value="UniProtKB-EC"/>
</dbReference>
<evidence type="ECO:0000256" key="5">
    <source>
        <dbReference type="ARBA" id="ARBA00022598"/>
    </source>
</evidence>
<comment type="cofactor">
    <cofactor evidence="1">
        <name>Mg(2+)</name>
        <dbReference type="ChEBI" id="CHEBI:18420"/>
    </cofactor>
</comment>
<evidence type="ECO:0000256" key="7">
    <source>
        <dbReference type="ARBA" id="ARBA00022832"/>
    </source>
</evidence>
<keyword evidence="6" id="KW-0547">Nucleotide-binding</keyword>
<feature type="domain" description="AMP-dependent synthetase/ligase" evidence="15">
    <location>
        <begin position="31"/>
        <end position="399"/>
    </location>
</feature>
<keyword evidence="11" id="KW-0472">Membrane</keyword>
<comment type="similarity">
    <text evidence="4">Belongs to the ATP-dependent AMP-binding enzyme family.</text>
</comment>
<dbReference type="FunFam" id="3.40.50.12780:FF:000003">
    <property type="entry name" value="Long-chain-fatty-acid--CoA ligase FadD"/>
    <property type="match status" value="1"/>
</dbReference>
<dbReference type="PANTHER" id="PTHR43767:SF9">
    <property type="entry name" value="LONG-CHAIN-FATTY-ACID--COA LIGASE"/>
    <property type="match status" value="1"/>
</dbReference>
<evidence type="ECO:0000256" key="13">
    <source>
        <dbReference type="ARBA" id="ARBA00039545"/>
    </source>
</evidence>
<evidence type="ECO:0000256" key="1">
    <source>
        <dbReference type="ARBA" id="ARBA00001946"/>
    </source>
</evidence>
<reference evidence="17 18" key="1">
    <citation type="journal article" date="2018" name="J. Microbiol.">
        <title>Salicibibacter kimchii gen. nov., sp. nov., a moderately halophilic and alkalitolerant bacterium in the family Bacillaceae, isolated from kimchi.</title>
        <authorList>
            <person name="Jang J.Y."/>
            <person name="Oh Y.J."/>
            <person name="Lim S.K."/>
            <person name="Park H.K."/>
            <person name="Lee C."/>
            <person name="Kim J.Y."/>
            <person name="Lee M.A."/>
            <person name="Choi H.J."/>
        </authorList>
    </citation>
    <scope>NUCLEOTIDE SEQUENCE [LARGE SCALE GENOMIC DNA]</scope>
    <source>
        <strain evidence="17 18">NKC1-1</strain>
    </source>
</reference>
<keyword evidence="7" id="KW-0276">Fatty acid metabolism</keyword>
<name>A0A345BWN6_9BACI</name>
<accession>A0A345BWN6</accession>
<protein>
    <recommendedName>
        <fullName evidence="13">Long-chain-fatty-acid--CoA ligase</fullName>
        <ecNumber evidence="12">6.2.1.3</ecNumber>
    </recommendedName>
    <alternativeName>
        <fullName evidence="14">Long-chain acyl-CoA synthetase</fullName>
    </alternativeName>
</protein>
<dbReference type="Gene3D" id="3.30.300.30">
    <property type="match status" value="1"/>
</dbReference>
<dbReference type="Pfam" id="PF00501">
    <property type="entry name" value="AMP-binding"/>
    <property type="match status" value="1"/>
</dbReference>
<sequence>MNEKPWLDVYPQNIRQQIDVPHHSLPQMLLEKVETYAQHVALSFQGQELTYEDLGAVTSSFASALQGENVQRGDRVAIMLPNCPQYVIACYGTLMVGGTVTQINPMLTERELTYILNDSGAETIVILNDLYQKMKAVQNETMVKNVVVVNLTANSTSVEPAVTFDEFLEKGGEQEVSQVALNPEEDIAVLQYTGGTTGRSKGVMLTHRNLMANLVQIYEFFKEDLSFGCERILTVIPLFHVYGMSNGMNLAIFLGATNIMLPRFDVQNVLETIKEEKPTMFPGVPTMYISLLTHPEAEKYGLDSIRVCISGSAPMPVERMKEFEQKTGAKILDGYGLSETAPSTHANPLFAERKPGSVGIGLPSTDYKIVDTHTGQKVLPPGETGEIIIRGPQVMKGYWKKKEETQQALRDGWLYTGDMAYMDDEGYLYIADRKKDMIIASGYNVYPREVEEVLNEHAAVLEAAVVGVADDYRGETVKAFIVLREGASITEEEVIAHSRKYLAAYKVPRFVEFREELPKTNVGKTLRRSLREEQNQTQSS</sequence>
<dbReference type="KEGG" id="rue:DT065_04580"/>
<dbReference type="InterPro" id="IPR042099">
    <property type="entry name" value="ANL_N_sf"/>
</dbReference>
<dbReference type="PANTHER" id="PTHR43767">
    <property type="entry name" value="LONG-CHAIN-FATTY-ACID--COA LIGASE"/>
    <property type="match status" value="1"/>
</dbReference>
<gene>
    <name evidence="17" type="ORF">DT065_04580</name>
</gene>
<proteinExistence type="inferred from homology"/>
<keyword evidence="18" id="KW-1185">Reference proteome</keyword>
<evidence type="ECO:0000259" key="15">
    <source>
        <dbReference type="Pfam" id="PF00501"/>
    </source>
</evidence>
<dbReference type="InterPro" id="IPR045851">
    <property type="entry name" value="AMP-bd_C_sf"/>
</dbReference>
<dbReference type="EC" id="6.2.1.3" evidence="12"/>
<keyword evidence="10" id="KW-0443">Lipid metabolism</keyword>
<evidence type="ECO:0000256" key="14">
    <source>
        <dbReference type="ARBA" id="ARBA00042773"/>
    </source>
</evidence>
<keyword evidence="5 17" id="KW-0436">Ligase</keyword>
<dbReference type="SUPFAM" id="SSF56801">
    <property type="entry name" value="Acetyl-CoA synthetase-like"/>
    <property type="match status" value="1"/>
</dbReference>
<dbReference type="GO" id="GO:0005524">
    <property type="term" value="F:ATP binding"/>
    <property type="evidence" value="ECO:0007669"/>
    <property type="project" value="UniProtKB-KW"/>
</dbReference>
<evidence type="ECO:0000256" key="12">
    <source>
        <dbReference type="ARBA" id="ARBA00026121"/>
    </source>
</evidence>
<evidence type="ECO:0000256" key="3">
    <source>
        <dbReference type="ARBA" id="ARBA00005005"/>
    </source>
</evidence>
<evidence type="ECO:0000256" key="6">
    <source>
        <dbReference type="ARBA" id="ARBA00022741"/>
    </source>
</evidence>
<dbReference type="PROSITE" id="PS00455">
    <property type="entry name" value="AMP_BINDING"/>
    <property type="match status" value="1"/>
</dbReference>
<evidence type="ECO:0000256" key="8">
    <source>
        <dbReference type="ARBA" id="ARBA00022840"/>
    </source>
</evidence>
<evidence type="ECO:0000259" key="16">
    <source>
        <dbReference type="Pfam" id="PF13193"/>
    </source>
</evidence>
<dbReference type="CDD" id="cd05936">
    <property type="entry name" value="FC-FACS_FadD_like"/>
    <property type="match status" value="1"/>
</dbReference>
<evidence type="ECO:0000256" key="11">
    <source>
        <dbReference type="ARBA" id="ARBA00023136"/>
    </source>
</evidence>
<dbReference type="Pfam" id="PF13193">
    <property type="entry name" value="AMP-binding_C"/>
    <property type="match status" value="1"/>
</dbReference>
<comment type="subcellular location">
    <subcellularLocation>
        <location evidence="2">Membrane</location>
        <topology evidence="2">Peripheral membrane protein</topology>
    </subcellularLocation>
</comment>
<keyword evidence="9" id="KW-0460">Magnesium</keyword>
<dbReference type="Proteomes" id="UP000252100">
    <property type="component" value="Chromosome"/>
</dbReference>
<evidence type="ECO:0000256" key="2">
    <source>
        <dbReference type="ARBA" id="ARBA00004170"/>
    </source>
</evidence>
<evidence type="ECO:0000256" key="4">
    <source>
        <dbReference type="ARBA" id="ARBA00006432"/>
    </source>
</evidence>
<dbReference type="InterPro" id="IPR000873">
    <property type="entry name" value="AMP-dep_synth/lig_dom"/>
</dbReference>
<dbReference type="OrthoDB" id="9803968at2"/>
<dbReference type="RefSeq" id="WP_114371293.1">
    <property type="nucleotide sequence ID" value="NZ_CP031092.1"/>
</dbReference>
<dbReference type="InterPro" id="IPR020845">
    <property type="entry name" value="AMP-binding_CS"/>
</dbReference>
<dbReference type="FunFam" id="3.30.300.30:FF:000006">
    <property type="entry name" value="Long-chain-fatty-acid--CoA ligase FadD"/>
    <property type="match status" value="1"/>
</dbReference>
<organism evidence="17 18">
    <name type="scientific">Salicibibacter kimchii</name>
    <dbReference type="NCBI Taxonomy" id="2099786"/>
    <lineage>
        <taxon>Bacteria</taxon>
        <taxon>Bacillati</taxon>
        <taxon>Bacillota</taxon>
        <taxon>Bacilli</taxon>
        <taxon>Bacillales</taxon>
        <taxon>Bacillaceae</taxon>
        <taxon>Salicibibacter</taxon>
    </lineage>
</organism>
<dbReference type="EMBL" id="CP031092">
    <property type="protein sequence ID" value="AXF55367.1"/>
    <property type="molecule type" value="Genomic_DNA"/>
</dbReference>
<dbReference type="InterPro" id="IPR050237">
    <property type="entry name" value="ATP-dep_AMP-bd_enzyme"/>
</dbReference>
<dbReference type="NCBIfam" id="NF004837">
    <property type="entry name" value="PRK06187.1"/>
    <property type="match status" value="1"/>
</dbReference>
<dbReference type="InterPro" id="IPR025110">
    <property type="entry name" value="AMP-bd_C"/>
</dbReference>
<keyword evidence="8" id="KW-0067">ATP-binding</keyword>
<evidence type="ECO:0000256" key="10">
    <source>
        <dbReference type="ARBA" id="ARBA00023098"/>
    </source>
</evidence>
<dbReference type="AlphaFoldDB" id="A0A345BWN6"/>
<evidence type="ECO:0000256" key="9">
    <source>
        <dbReference type="ARBA" id="ARBA00022842"/>
    </source>
</evidence>